<dbReference type="AlphaFoldDB" id="A0A931D0W7"/>
<dbReference type="Gene3D" id="1.10.3090.10">
    <property type="entry name" value="cca-adding enzyme, domain 2"/>
    <property type="match status" value="1"/>
</dbReference>
<evidence type="ECO:0000256" key="5">
    <source>
        <dbReference type="ARBA" id="ARBA00022723"/>
    </source>
</evidence>
<keyword evidence="10 11" id="KW-0694">RNA-binding</keyword>
<dbReference type="GO" id="GO:0016779">
    <property type="term" value="F:nucleotidyltransferase activity"/>
    <property type="evidence" value="ECO:0007669"/>
    <property type="project" value="UniProtKB-KW"/>
</dbReference>
<keyword evidence="5" id="KW-0479">Metal-binding</keyword>
<keyword evidence="9" id="KW-0460">Magnesium</keyword>
<dbReference type="Pfam" id="PF12627">
    <property type="entry name" value="PolyA_pol_RNAbd"/>
    <property type="match status" value="1"/>
</dbReference>
<comment type="similarity">
    <text evidence="11">Belongs to the tRNA nucleotidyltransferase/poly(A) polymerase family.</text>
</comment>
<dbReference type="CDD" id="cd00077">
    <property type="entry name" value="HDc"/>
    <property type="match status" value="1"/>
</dbReference>
<keyword evidence="6" id="KW-0547">Nucleotide-binding</keyword>
<gene>
    <name evidence="14" type="ORF">H0S81_09295</name>
</gene>
<evidence type="ECO:0000313" key="14">
    <source>
        <dbReference type="EMBL" id="MBG0780103.1"/>
    </source>
</evidence>
<proteinExistence type="inferred from homology"/>
<dbReference type="GO" id="GO:0046872">
    <property type="term" value="F:metal ion binding"/>
    <property type="evidence" value="ECO:0007669"/>
    <property type="project" value="UniProtKB-KW"/>
</dbReference>
<keyword evidence="4" id="KW-0548">Nucleotidyltransferase</keyword>
<evidence type="ECO:0000259" key="13">
    <source>
        <dbReference type="Pfam" id="PF12627"/>
    </source>
</evidence>
<dbReference type="GO" id="GO:0005524">
    <property type="term" value="F:ATP binding"/>
    <property type="evidence" value="ECO:0007669"/>
    <property type="project" value="UniProtKB-KW"/>
</dbReference>
<sequence>MTMSGMPEPVLEILGLLQQNGIPAFVVGGAVRDMCLGRQPKDVDICADASVDTLKAVFAHHPVRVVGNTFPVCLVHDIEVAPSRAASHQFPEDDLAMRDFTVNAMAYDPLENRLVDPFNGRSDLENRIIRFTGDPAARILEDPVRMIRGCRFKVLLSAKLSDAAQKAIYDHAGSLTPDIPGERIRNELIKAMALPTPSDFFHCLHGTGLLAGILPSLDRCHGLDGGPFHGETVFEHCLLVGDALPPGQPLLRLAGFLHDVGKADAQGIKDGRITFHSHETRVDALTADLDRLRFSVREKAYILALVQCHMRPLASKTRPKSVRRLLAMLAQNHLSFQDFMRMRIADKKGNLAKSPYTLADIRDRVEKVRHEMARQTAFYPDDLKISGQDIMQVKQIPPGPAVGRIKHRMFEKVLEDPALNTREHLLSMLQDMD</sequence>
<evidence type="ECO:0000256" key="1">
    <source>
        <dbReference type="ARBA" id="ARBA00001946"/>
    </source>
</evidence>
<keyword evidence="3" id="KW-0819">tRNA processing</keyword>
<protein>
    <submittedName>
        <fullName evidence="14">CCA tRNA nucleotidyltransferase</fullName>
    </submittedName>
</protein>
<dbReference type="InterPro" id="IPR050124">
    <property type="entry name" value="tRNA_CCA-adding_enzyme"/>
</dbReference>
<dbReference type="GO" id="GO:0003723">
    <property type="term" value="F:RNA binding"/>
    <property type="evidence" value="ECO:0007669"/>
    <property type="project" value="UniProtKB-KW"/>
</dbReference>
<dbReference type="GO" id="GO:0042245">
    <property type="term" value="P:RNA repair"/>
    <property type="evidence" value="ECO:0007669"/>
    <property type="project" value="UniProtKB-KW"/>
</dbReference>
<evidence type="ECO:0000256" key="4">
    <source>
        <dbReference type="ARBA" id="ARBA00022695"/>
    </source>
</evidence>
<reference evidence="14" key="1">
    <citation type="submission" date="2020-07" db="EMBL/GenBank/DDBJ databases">
        <title>Severe corrosion of carbon steel in oil field produced water can be linked to methanogenic archaea containing a special type of NiFe hydrogenase.</title>
        <authorList>
            <person name="Lahme S."/>
            <person name="Mand J."/>
            <person name="Longwell J."/>
            <person name="Smith R."/>
            <person name="Enning D."/>
        </authorList>
    </citation>
    <scope>NUCLEOTIDE SEQUENCE</scope>
    <source>
        <strain evidence="14">MIC098Bin6</strain>
    </source>
</reference>
<evidence type="ECO:0000256" key="8">
    <source>
        <dbReference type="ARBA" id="ARBA00022840"/>
    </source>
</evidence>
<evidence type="ECO:0000256" key="2">
    <source>
        <dbReference type="ARBA" id="ARBA00022679"/>
    </source>
</evidence>
<dbReference type="CDD" id="cd05398">
    <property type="entry name" value="NT_ClassII-CCAase"/>
    <property type="match status" value="1"/>
</dbReference>
<keyword evidence="7" id="KW-0692">RNA repair</keyword>
<dbReference type="PANTHER" id="PTHR47545">
    <property type="entry name" value="MULTIFUNCTIONAL CCA PROTEIN"/>
    <property type="match status" value="1"/>
</dbReference>
<evidence type="ECO:0000259" key="12">
    <source>
        <dbReference type="Pfam" id="PF01743"/>
    </source>
</evidence>
<feature type="domain" description="tRNA nucleotidyltransferase/poly(A) polymerase RNA and SrmB- binding" evidence="13">
    <location>
        <begin position="162"/>
        <end position="218"/>
    </location>
</feature>
<dbReference type="Proteomes" id="UP000706172">
    <property type="component" value="Unassembled WGS sequence"/>
</dbReference>
<comment type="caution">
    <text evidence="14">The sequence shown here is derived from an EMBL/GenBank/DDBJ whole genome shotgun (WGS) entry which is preliminary data.</text>
</comment>
<comment type="cofactor">
    <cofactor evidence="1">
        <name>Mg(2+)</name>
        <dbReference type="ChEBI" id="CHEBI:18420"/>
    </cofactor>
</comment>
<evidence type="ECO:0000313" key="15">
    <source>
        <dbReference type="Proteomes" id="UP000706172"/>
    </source>
</evidence>
<evidence type="ECO:0000256" key="7">
    <source>
        <dbReference type="ARBA" id="ARBA00022800"/>
    </source>
</evidence>
<dbReference type="SUPFAM" id="SSF81891">
    <property type="entry name" value="Poly A polymerase C-terminal region-like"/>
    <property type="match status" value="1"/>
</dbReference>
<evidence type="ECO:0000256" key="9">
    <source>
        <dbReference type="ARBA" id="ARBA00022842"/>
    </source>
</evidence>
<evidence type="ECO:0000256" key="3">
    <source>
        <dbReference type="ARBA" id="ARBA00022694"/>
    </source>
</evidence>
<organism evidence="14 15">
    <name type="scientific">Desulfotignum balticum</name>
    <dbReference type="NCBI Taxonomy" id="115781"/>
    <lineage>
        <taxon>Bacteria</taxon>
        <taxon>Pseudomonadati</taxon>
        <taxon>Thermodesulfobacteriota</taxon>
        <taxon>Desulfobacteria</taxon>
        <taxon>Desulfobacterales</taxon>
        <taxon>Desulfobacteraceae</taxon>
        <taxon>Desulfotignum</taxon>
    </lineage>
</organism>
<evidence type="ECO:0000256" key="6">
    <source>
        <dbReference type="ARBA" id="ARBA00022741"/>
    </source>
</evidence>
<dbReference type="GO" id="GO:0008033">
    <property type="term" value="P:tRNA processing"/>
    <property type="evidence" value="ECO:0007669"/>
    <property type="project" value="UniProtKB-KW"/>
</dbReference>
<accession>A0A931D0W7</accession>
<dbReference type="InterPro" id="IPR043519">
    <property type="entry name" value="NT_sf"/>
</dbReference>
<evidence type="ECO:0000256" key="11">
    <source>
        <dbReference type="RuleBase" id="RU003953"/>
    </source>
</evidence>
<dbReference type="InterPro" id="IPR032828">
    <property type="entry name" value="PolyA_RNA-bd"/>
</dbReference>
<keyword evidence="8" id="KW-0067">ATP-binding</keyword>
<dbReference type="SUPFAM" id="SSF81301">
    <property type="entry name" value="Nucleotidyltransferase"/>
    <property type="match status" value="1"/>
</dbReference>
<dbReference type="InterPro" id="IPR002646">
    <property type="entry name" value="PolA_pol_head_dom"/>
</dbReference>
<feature type="domain" description="Poly A polymerase head" evidence="12">
    <location>
        <begin position="24"/>
        <end position="130"/>
    </location>
</feature>
<keyword evidence="2 11" id="KW-0808">Transferase</keyword>
<evidence type="ECO:0000256" key="10">
    <source>
        <dbReference type="ARBA" id="ARBA00022884"/>
    </source>
</evidence>
<dbReference type="PANTHER" id="PTHR47545:SF1">
    <property type="entry name" value="MULTIFUNCTIONAL CCA PROTEIN"/>
    <property type="match status" value="1"/>
</dbReference>
<dbReference type="InterPro" id="IPR003607">
    <property type="entry name" value="HD/PDEase_dom"/>
</dbReference>
<dbReference type="Pfam" id="PF01743">
    <property type="entry name" value="PolyA_pol"/>
    <property type="match status" value="1"/>
</dbReference>
<dbReference type="EMBL" id="JACCQK010000580">
    <property type="protein sequence ID" value="MBG0780103.1"/>
    <property type="molecule type" value="Genomic_DNA"/>
</dbReference>
<dbReference type="Gene3D" id="3.30.460.10">
    <property type="entry name" value="Beta Polymerase, domain 2"/>
    <property type="match status" value="1"/>
</dbReference>
<name>A0A931D0W7_9BACT</name>